<feature type="compositionally biased region" description="Basic residues" evidence="1">
    <location>
        <begin position="450"/>
        <end position="459"/>
    </location>
</feature>
<sequence length="459" mass="50240">MTTVEQHHLHDPPRDDIYDSDDGRLKSPPLIAMNVNLKPDSPKSLMPPPLTLDSKSGASDSKAIRRYKVIPSQSDAGLVSMMANGRSPDIARIAGTETLEPYINGEDGGEEVIALAAKAVAMIQMPQSKSHMKPTTAEVRRERIVEEVRRPGDSMGEGRHRMPSIPVGGPRHMASPETPGRLDMKSPGSEEKLAPIRSQSPNSAQTNGNGAAISLPPFKETLAKIGQSLPETPDSHYAHSPPAVRSLFPSLSNHGSPPKSPNDTFRRELPSPGRGIYPYNSNGYRRPSQSESTHYSSAADYSGSNTETPSSDASTANPAIDRMSIDGITNPQIGGFQCSYPGCIAQPFQTQYLLNSHANVHSSNRPHYCSVKGCPRSESGKGFKRKNEMIRHGLVHDSPGYVCPFCPDREHKYPRPDNLQRHVRVHHLDKAKDDNQLRDVLSQRPEGPSRGRRRRGVTS</sequence>
<organism evidence="3 4">
    <name type="scientific">Amylocarpus encephaloides</name>
    <dbReference type="NCBI Taxonomy" id="45428"/>
    <lineage>
        <taxon>Eukaryota</taxon>
        <taxon>Fungi</taxon>
        <taxon>Dikarya</taxon>
        <taxon>Ascomycota</taxon>
        <taxon>Pezizomycotina</taxon>
        <taxon>Leotiomycetes</taxon>
        <taxon>Helotiales</taxon>
        <taxon>Helotiales incertae sedis</taxon>
        <taxon>Amylocarpus</taxon>
    </lineage>
</organism>
<dbReference type="PANTHER" id="PTHR46179">
    <property type="entry name" value="ZINC FINGER PROTEIN"/>
    <property type="match status" value="1"/>
</dbReference>
<dbReference type="GO" id="GO:0005634">
    <property type="term" value="C:nucleus"/>
    <property type="evidence" value="ECO:0007669"/>
    <property type="project" value="TreeGrafter"/>
</dbReference>
<accession>A0A9P7YEK1</accession>
<dbReference type="EMBL" id="MU251558">
    <property type="protein sequence ID" value="KAG9232254.1"/>
    <property type="molecule type" value="Genomic_DNA"/>
</dbReference>
<feature type="domain" description="C2H2-type" evidence="2">
    <location>
        <begin position="401"/>
        <end position="426"/>
    </location>
</feature>
<dbReference type="InterPro" id="IPR013087">
    <property type="entry name" value="Znf_C2H2_type"/>
</dbReference>
<dbReference type="SUPFAM" id="SSF57667">
    <property type="entry name" value="beta-beta-alpha zinc fingers"/>
    <property type="match status" value="1"/>
</dbReference>
<keyword evidence="4" id="KW-1185">Reference proteome</keyword>
<dbReference type="Gene3D" id="3.30.160.60">
    <property type="entry name" value="Classic Zinc Finger"/>
    <property type="match status" value="1"/>
</dbReference>
<evidence type="ECO:0000313" key="4">
    <source>
        <dbReference type="Proteomes" id="UP000824998"/>
    </source>
</evidence>
<dbReference type="OrthoDB" id="6077919at2759"/>
<feature type="region of interest" description="Disordered" evidence="1">
    <location>
        <begin position="430"/>
        <end position="459"/>
    </location>
</feature>
<feature type="compositionally biased region" description="Basic and acidic residues" evidence="1">
    <location>
        <begin position="149"/>
        <end position="160"/>
    </location>
</feature>
<feature type="compositionally biased region" description="Basic and acidic residues" evidence="1">
    <location>
        <begin position="180"/>
        <end position="194"/>
    </location>
</feature>
<feature type="domain" description="C2H2-type" evidence="2">
    <location>
        <begin position="336"/>
        <end position="361"/>
    </location>
</feature>
<dbReference type="SMART" id="SM00355">
    <property type="entry name" value="ZnF_C2H2"/>
    <property type="match status" value="3"/>
</dbReference>
<feature type="region of interest" description="Disordered" evidence="1">
    <location>
        <begin position="149"/>
        <end position="318"/>
    </location>
</feature>
<evidence type="ECO:0000256" key="1">
    <source>
        <dbReference type="SAM" id="MobiDB-lite"/>
    </source>
</evidence>
<feature type="compositionally biased region" description="Basic and acidic residues" evidence="1">
    <location>
        <begin position="1"/>
        <end position="25"/>
    </location>
</feature>
<dbReference type="AlphaFoldDB" id="A0A9P7YEK1"/>
<evidence type="ECO:0000313" key="3">
    <source>
        <dbReference type="EMBL" id="KAG9232254.1"/>
    </source>
</evidence>
<reference evidence="3" key="1">
    <citation type="journal article" date="2021" name="IMA Fungus">
        <title>Genomic characterization of three marine fungi, including Emericellopsis atlantica sp. nov. with signatures of a generalist lifestyle and marine biomass degradation.</title>
        <authorList>
            <person name="Hagestad O.C."/>
            <person name="Hou L."/>
            <person name="Andersen J.H."/>
            <person name="Hansen E.H."/>
            <person name="Altermark B."/>
            <person name="Li C."/>
            <person name="Kuhnert E."/>
            <person name="Cox R.J."/>
            <person name="Crous P.W."/>
            <person name="Spatafora J.W."/>
            <person name="Lail K."/>
            <person name="Amirebrahimi M."/>
            <person name="Lipzen A."/>
            <person name="Pangilinan J."/>
            <person name="Andreopoulos W."/>
            <person name="Hayes R.D."/>
            <person name="Ng V."/>
            <person name="Grigoriev I.V."/>
            <person name="Jackson S.A."/>
            <person name="Sutton T.D.S."/>
            <person name="Dobson A.D.W."/>
            <person name="Rama T."/>
        </authorList>
    </citation>
    <scope>NUCLEOTIDE SEQUENCE</scope>
    <source>
        <strain evidence="3">TRa018bII</strain>
    </source>
</reference>
<name>A0A9P7YEK1_9HELO</name>
<feature type="domain" description="C2H2-type" evidence="2">
    <location>
        <begin position="367"/>
        <end position="396"/>
    </location>
</feature>
<dbReference type="InterPro" id="IPR036236">
    <property type="entry name" value="Znf_C2H2_sf"/>
</dbReference>
<feature type="compositionally biased region" description="Polar residues" evidence="1">
    <location>
        <begin position="302"/>
        <end position="317"/>
    </location>
</feature>
<evidence type="ECO:0000259" key="2">
    <source>
        <dbReference type="SMART" id="SM00355"/>
    </source>
</evidence>
<dbReference type="InterPro" id="IPR051061">
    <property type="entry name" value="Zinc_finger_trans_reg"/>
</dbReference>
<dbReference type="GO" id="GO:0006357">
    <property type="term" value="P:regulation of transcription by RNA polymerase II"/>
    <property type="evidence" value="ECO:0007669"/>
    <property type="project" value="TreeGrafter"/>
</dbReference>
<gene>
    <name evidence="3" type="ORF">BJ875DRAFT_90957</name>
</gene>
<feature type="compositionally biased region" description="Polar residues" evidence="1">
    <location>
        <begin position="197"/>
        <end position="209"/>
    </location>
</feature>
<feature type="compositionally biased region" description="Polar residues" evidence="1">
    <location>
        <begin position="279"/>
        <end position="296"/>
    </location>
</feature>
<protein>
    <recommendedName>
        <fullName evidence="2">C2H2-type domain-containing protein</fullName>
    </recommendedName>
</protein>
<feature type="region of interest" description="Disordered" evidence="1">
    <location>
        <begin position="1"/>
        <end position="59"/>
    </location>
</feature>
<dbReference type="Proteomes" id="UP000824998">
    <property type="component" value="Unassembled WGS sequence"/>
</dbReference>
<comment type="caution">
    <text evidence="3">The sequence shown here is derived from an EMBL/GenBank/DDBJ whole genome shotgun (WGS) entry which is preliminary data.</text>
</comment>
<proteinExistence type="predicted"/>
<dbReference type="PANTHER" id="PTHR46179:SF19">
    <property type="entry name" value="C2H2 FINGER DOMAIN TRANSCRIPTION FACTOR (EUROFUNG)-RELATED"/>
    <property type="match status" value="1"/>
</dbReference>